<dbReference type="PROSITE" id="PS51257">
    <property type="entry name" value="PROKAR_LIPOPROTEIN"/>
    <property type="match status" value="1"/>
</dbReference>
<dbReference type="PANTHER" id="PTHR43031:SF1">
    <property type="entry name" value="PYRIDINE NUCLEOTIDE-DISULPHIDE OXIDOREDUCTASE"/>
    <property type="match status" value="1"/>
</dbReference>
<accession>Q0EXP8</accession>
<dbReference type="Gene3D" id="3.40.250.10">
    <property type="entry name" value="Rhodanese-like domain"/>
    <property type="match status" value="1"/>
</dbReference>
<dbReference type="Pfam" id="PF00581">
    <property type="entry name" value="Rhodanese"/>
    <property type="match status" value="1"/>
</dbReference>
<dbReference type="InParanoid" id="Q0EXP8"/>
<name>Q0EXP8_9PROT</name>
<dbReference type="GO" id="GO:0004792">
    <property type="term" value="F:thiosulfate-cyanide sulfurtransferase activity"/>
    <property type="evidence" value="ECO:0007669"/>
    <property type="project" value="InterPro"/>
</dbReference>
<dbReference type="Proteomes" id="UP000005297">
    <property type="component" value="Unassembled WGS sequence"/>
</dbReference>
<dbReference type="FunCoup" id="Q0EXP8">
    <property type="interactions" value="33"/>
</dbReference>
<dbReference type="EMBL" id="AATS01000013">
    <property type="protein sequence ID" value="EAU53999.1"/>
    <property type="molecule type" value="Genomic_DNA"/>
</dbReference>
<dbReference type="STRING" id="314344.AL013_12270"/>
<keyword evidence="3" id="KW-0808">Transferase</keyword>
<dbReference type="PANTHER" id="PTHR43031">
    <property type="entry name" value="FAD-DEPENDENT OXIDOREDUCTASE"/>
    <property type="match status" value="1"/>
</dbReference>
<keyword evidence="4" id="KW-1185">Reference proteome</keyword>
<dbReference type="CDD" id="cd00158">
    <property type="entry name" value="RHOD"/>
    <property type="match status" value="1"/>
</dbReference>
<dbReference type="PROSITE" id="PS50206">
    <property type="entry name" value="RHODANESE_3"/>
    <property type="match status" value="1"/>
</dbReference>
<dbReference type="FunFam" id="3.40.250.10:FF:000049">
    <property type="entry name" value="Phage shock protein E"/>
    <property type="match status" value="1"/>
</dbReference>
<evidence type="ECO:0000313" key="4">
    <source>
        <dbReference type="Proteomes" id="UP000005297"/>
    </source>
</evidence>
<evidence type="ECO:0000256" key="1">
    <source>
        <dbReference type="SAM" id="SignalP"/>
    </source>
</evidence>
<dbReference type="InterPro" id="IPR001307">
    <property type="entry name" value="Thiosulphate_STrfase_CS"/>
</dbReference>
<dbReference type="InterPro" id="IPR001763">
    <property type="entry name" value="Rhodanese-like_dom"/>
</dbReference>
<feature type="signal peptide" evidence="1">
    <location>
        <begin position="1"/>
        <end position="20"/>
    </location>
</feature>
<sequence length="137" mass="15044">MMKRLLLIAMALMVSMMVYGCGMGEKSAGGYENASVTDIHEHWQQGTASPNPFMLLDVRTPEEYAAGHIPGATLIPVQDLAEHLVEVPRDKQVYIYCHSGKRSARASKLLAEHGYTNIENIVGGIEAWKDAGYPVVK</sequence>
<reference evidence="3 4" key="1">
    <citation type="submission" date="2006-09" db="EMBL/GenBank/DDBJ databases">
        <authorList>
            <person name="Emerson D."/>
            <person name="Ferriera S."/>
            <person name="Johnson J."/>
            <person name="Kravitz S."/>
            <person name="Halpern A."/>
            <person name="Remington K."/>
            <person name="Beeson K."/>
            <person name="Tran B."/>
            <person name="Rogers Y.-H."/>
            <person name="Friedman R."/>
            <person name="Venter J.C."/>
        </authorList>
    </citation>
    <scope>NUCLEOTIDE SEQUENCE [LARGE SCALE GENOMIC DNA]</scope>
    <source>
        <strain evidence="3 4">PV-1</strain>
    </source>
</reference>
<dbReference type="SMART" id="SM00450">
    <property type="entry name" value="RHOD"/>
    <property type="match status" value="1"/>
</dbReference>
<dbReference type="SUPFAM" id="SSF52821">
    <property type="entry name" value="Rhodanese/Cell cycle control phosphatase"/>
    <property type="match status" value="1"/>
</dbReference>
<gene>
    <name evidence="3" type="ORF">SPV1_03143</name>
</gene>
<keyword evidence="1" id="KW-0732">Signal</keyword>
<protein>
    <submittedName>
        <fullName evidence="3">Putative transferase/hydrolase</fullName>
    </submittedName>
</protein>
<evidence type="ECO:0000313" key="3">
    <source>
        <dbReference type="EMBL" id="EAU53999.1"/>
    </source>
</evidence>
<dbReference type="AlphaFoldDB" id="Q0EXP8"/>
<proteinExistence type="predicted"/>
<organism evidence="3 4">
    <name type="scientific">Mariprofundus ferrooxydans PV-1</name>
    <dbReference type="NCBI Taxonomy" id="314345"/>
    <lineage>
        <taxon>Bacteria</taxon>
        <taxon>Pseudomonadati</taxon>
        <taxon>Pseudomonadota</taxon>
        <taxon>Candidatius Mariprofundia</taxon>
        <taxon>Mariprofundales</taxon>
        <taxon>Mariprofundaceae</taxon>
        <taxon>Mariprofundus</taxon>
    </lineage>
</organism>
<dbReference type="InterPro" id="IPR050229">
    <property type="entry name" value="GlpE_sulfurtransferase"/>
</dbReference>
<dbReference type="InterPro" id="IPR036873">
    <property type="entry name" value="Rhodanese-like_dom_sf"/>
</dbReference>
<dbReference type="eggNOG" id="COG0607">
    <property type="taxonomic scope" value="Bacteria"/>
</dbReference>
<feature type="chain" id="PRO_5004171366" evidence="1">
    <location>
        <begin position="21"/>
        <end position="137"/>
    </location>
</feature>
<dbReference type="PROSITE" id="PS00380">
    <property type="entry name" value="RHODANESE_1"/>
    <property type="match status" value="1"/>
</dbReference>
<keyword evidence="3" id="KW-0378">Hydrolase</keyword>
<evidence type="ECO:0000259" key="2">
    <source>
        <dbReference type="PROSITE" id="PS50206"/>
    </source>
</evidence>
<feature type="domain" description="Rhodanese" evidence="2">
    <location>
        <begin position="49"/>
        <end position="137"/>
    </location>
</feature>
<dbReference type="GO" id="GO:0016787">
    <property type="term" value="F:hydrolase activity"/>
    <property type="evidence" value="ECO:0007669"/>
    <property type="project" value="UniProtKB-KW"/>
</dbReference>
<comment type="caution">
    <text evidence="3">The sequence shown here is derived from an EMBL/GenBank/DDBJ whole genome shotgun (WGS) entry which is preliminary data.</text>
</comment>
<dbReference type="HOGENOM" id="CLU_089574_1_4_0"/>